<dbReference type="Gramene" id="KMS95408">
    <property type="protein sequence ID" value="KMS95408"/>
    <property type="gene ID" value="BVRB_008660"/>
</dbReference>
<organism evidence="1 2">
    <name type="scientific">Beta vulgaris subsp. vulgaris</name>
    <name type="common">Beet</name>
    <dbReference type="NCBI Taxonomy" id="3555"/>
    <lineage>
        <taxon>Eukaryota</taxon>
        <taxon>Viridiplantae</taxon>
        <taxon>Streptophyta</taxon>
        <taxon>Embryophyta</taxon>
        <taxon>Tracheophyta</taxon>
        <taxon>Spermatophyta</taxon>
        <taxon>Magnoliopsida</taxon>
        <taxon>eudicotyledons</taxon>
        <taxon>Gunneridae</taxon>
        <taxon>Pentapetalae</taxon>
        <taxon>Caryophyllales</taxon>
        <taxon>Chenopodiaceae</taxon>
        <taxon>Betoideae</taxon>
        <taxon>Beta</taxon>
    </lineage>
</organism>
<accession>A0A0J8B688</accession>
<keyword evidence="2" id="KW-1185">Reference proteome</keyword>
<reference evidence="1 2" key="1">
    <citation type="journal article" date="2014" name="Nature">
        <title>The genome of the recently domesticated crop plant sugar beet (Beta vulgaris).</title>
        <authorList>
            <person name="Dohm J.C."/>
            <person name="Minoche A.E."/>
            <person name="Holtgrawe D."/>
            <person name="Capella-Gutierrez S."/>
            <person name="Zakrzewski F."/>
            <person name="Tafer H."/>
            <person name="Rupp O."/>
            <person name="Sorensen T.R."/>
            <person name="Stracke R."/>
            <person name="Reinhardt R."/>
            <person name="Goesmann A."/>
            <person name="Kraft T."/>
            <person name="Schulz B."/>
            <person name="Stadler P.F."/>
            <person name="Schmidt T."/>
            <person name="Gabaldon T."/>
            <person name="Lehrach H."/>
            <person name="Weisshaar B."/>
            <person name="Himmelbauer H."/>
        </authorList>
    </citation>
    <scope>NUCLEOTIDE SEQUENCE [LARGE SCALE GENOMIC DNA]</scope>
    <source>
        <tissue evidence="1">Taproot</tissue>
    </source>
</reference>
<dbReference type="AlphaFoldDB" id="A0A0J8B688"/>
<dbReference type="EMBL" id="KQ090475">
    <property type="protein sequence ID" value="KMS95408.1"/>
    <property type="molecule type" value="Genomic_DNA"/>
</dbReference>
<proteinExistence type="predicted"/>
<gene>
    <name evidence="1" type="ORF">BVRB_008660</name>
</gene>
<evidence type="ECO:0000313" key="2">
    <source>
        <dbReference type="Proteomes" id="UP000035740"/>
    </source>
</evidence>
<evidence type="ECO:0000313" key="1">
    <source>
        <dbReference type="EMBL" id="KMS95408.1"/>
    </source>
</evidence>
<dbReference type="Proteomes" id="UP000035740">
    <property type="component" value="Unassembled WGS sequence"/>
</dbReference>
<sequence length="101" mass="11239">MMMMMANFGKPLMPGSFIEPHGLAQHQIIEGQPFYSLSYSSTSSHPVINYWPGSYHLDDGVLSSHGPNHLVQGEVDNSHVENDNHNLLKLELPDLNLDPSL</sequence>
<dbReference type="OMA" id="MANFGKP"/>
<protein>
    <submittedName>
        <fullName evidence="1">Uncharacterized protein</fullName>
    </submittedName>
</protein>
<name>A0A0J8B688_BETVV</name>